<evidence type="ECO:0000256" key="8">
    <source>
        <dbReference type="ARBA" id="ARBA00023063"/>
    </source>
</evidence>
<dbReference type="Proteomes" id="UP001167864">
    <property type="component" value="Unassembled WGS sequence"/>
</dbReference>
<feature type="transmembrane region" description="Helical" evidence="10">
    <location>
        <begin position="218"/>
        <end position="236"/>
    </location>
</feature>
<dbReference type="Pfam" id="PF07690">
    <property type="entry name" value="MFS_1"/>
    <property type="match status" value="1"/>
</dbReference>
<keyword evidence="6 10" id="KW-0812">Transmembrane</keyword>
<feature type="transmembrane region" description="Helical" evidence="10">
    <location>
        <begin position="316"/>
        <end position="337"/>
    </location>
</feature>
<keyword evidence="4 10" id="KW-1003">Cell membrane</keyword>
<protein>
    <recommendedName>
        <fullName evidence="10">Nitrate/nitrite transporter</fullName>
    </recommendedName>
</protein>
<name>A0AAW7JWF0_9GAMM</name>
<feature type="transmembrane region" description="Helical" evidence="10">
    <location>
        <begin position="291"/>
        <end position="309"/>
    </location>
</feature>
<feature type="transmembrane region" description="Helical" evidence="10">
    <location>
        <begin position="349"/>
        <end position="378"/>
    </location>
</feature>
<evidence type="ECO:0000256" key="7">
    <source>
        <dbReference type="ARBA" id="ARBA00022989"/>
    </source>
</evidence>
<evidence type="ECO:0000256" key="10">
    <source>
        <dbReference type="RuleBase" id="RU366033"/>
    </source>
</evidence>
<comment type="subcellular location">
    <subcellularLocation>
        <location evidence="1">Cell inner membrane</location>
        <topology evidence="1">Multi-pass membrane protein</topology>
    </subcellularLocation>
    <subcellularLocation>
        <location evidence="10">Cell membrane</location>
        <topology evidence="10">Multi-pass membrane protein</topology>
    </subcellularLocation>
</comment>
<evidence type="ECO:0000256" key="2">
    <source>
        <dbReference type="ARBA" id="ARBA00008432"/>
    </source>
</evidence>
<dbReference type="Gene3D" id="1.20.1250.20">
    <property type="entry name" value="MFS general substrate transporter like domains"/>
    <property type="match status" value="1"/>
</dbReference>
<dbReference type="NCBIfam" id="TIGR00886">
    <property type="entry name" value="2A0108"/>
    <property type="match status" value="1"/>
</dbReference>
<keyword evidence="5" id="KW-0997">Cell inner membrane</keyword>
<dbReference type="SUPFAM" id="SSF103473">
    <property type="entry name" value="MFS general substrate transporter"/>
    <property type="match status" value="1"/>
</dbReference>
<feature type="transmembrane region" description="Helical" evidence="10">
    <location>
        <begin position="105"/>
        <end position="122"/>
    </location>
</feature>
<feature type="transmembrane region" description="Helical" evidence="10">
    <location>
        <begin position="434"/>
        <end position="458"/>
    </location>
</feature>
<feature type="transmembrane region" description="Helical" evidence="10">
    <location>
        <begin position="399"/>
        <end position="422"/>
    </location>
</feature>
<evidence type="ECO:0000256" key="3">
    <source>
        <dbReference type="ARBA" id="ARBA00022448"/>
    </source>
</evidence>
<dbReference type="InterPro" id="IPR044772">
    <property type="entry name" value="NO3_transporter"/>
</dbReference>
<evidence type="ECO:0000256" key="4">
    <source>
        <dbReference type="ARBA" id="ARBA00022475"/>
    </source>
</evidence>
<dbReference type="Proteomes" id="UP000040578">
    <property type="component" value="Unassembled WGS sequence"/>
</dbReference>
<dbReference type="GO" id="GO:0005886">
    <property type="term" value="C:plasma membrane"/>
    <property type="evidence" value="ECO:0007669"/>
    <property type="project" value="UniProtKB-SubCell"/>
</dbReference>
<sequence length="464" mass="50463">MMQISMADVKDKGRLITDWRPEDAIFWKLRGQFVARRNLWISIFCLLLAYCVWMLFSALSVNLNHVGFSFSADQLFMLAALPSVSGTLLRVVYSFMVPIFGGRRWTAASTGFLIIPCVWLGFAVQNPKTTFETFVIIALLCGFAGANFASSMGNISFFYPKDKQGQALGYNGGLGNIGVSLMQLVVPIAISVSLFSAFGSTGQLMPDGETLWLENAAWIWVIPLSIATLLAWFGMNDLAMSKPSVGKQFGILKNRHLWVLGLLYLASYGSFIGFAAAFAMLSTIEFPEVEILYYAFFGPFLGALARSVGGIMADRFSGVLVTVLNFVVMALLILLLIMTLPNAKGPGSFVAFFSVFMLLFITAGLGSGSTYQMIAVVFRKSTADKIKAQGGSQEEAERHGVADTATALGFISVIGASGGFFIPKVMGSSLAMTGSVFAAMLFIFALYILSITMTWLVYGRRKEC</sequence>
<reference evidence="12" key="2">
    <citation type="submission" date="2023-06" db="EMBL/GenBank/DDBJ databases">
        <authorList>
            <person name="Polev D.E."/>
            <person name="Saitova A.T."/>
            <person name="Bogumilchik E.A."/>
            <person name="Kokorina G.I."/>
            <person name="Voskresenskaia E.A."/>
        </authorList>
    </citation>
    <scope>NUCLEOTIDE SEQUENCE</scope>
    <source>
        <strain evidence="12">2145 StPb PI</strain>
    </source>
</reference>
<comment type="similarity">
    <text evidence="2 10">Belongs to the major facilitator superfamily. Nitrate/nitrite porter (TC 2.A.1.8) family.</text>
</comment>
<dbReference type="InterPro" id="IPR011701">
    <property type="entry name" value="MFS"/>
</dbReference>
<dbReference type="GO" id="GO:0015113">
    <property type="term" value="F:nitrite transmembrane transporter activity"/>
    <property type="evidence" value="ECO:0007669"/>
    <property type="project" value="InterPro"/>
</dbReference>
<comment type="caution">
    <text evidence="12">The sequence shown here is derived from an EMBL/GenBank/DDBJ whole genome shotgun (WGS) entry which is preliminary data.</text>
</comment>
<evidence type="ECO:0000256" key="6">
    <source>
        <dbReference type="ARBA" id="ARBA00022692"/>
    </source>
</evidence>
<dbReference type="FunFam" id="1.20.1250.20:FF:000024">
    <property type="entry name" value="Nitrite extrusion protein NarK"/>
    <property type="match status" value="1"/>
</dbReference>
<accession>A0AAW7JWF0</accession>
<dbReference type="InterPro" id="IPR036259">
    <property type="entry name" value="MFS_trans_sf"/>
</dbReference>
<dbReference type="GO" id="GO:0015291">
    <property type="term" value="F:secondary active transmembrane transporter activity"/>
    <property type="evidence" value="ECO:0007669"/>
    <property type="project" value="UniProtKB-ARBA"/>
</dbReference>
<dbReference type="EMBL" id="CPYD01000006">
    <property type="protein sequence ID" value="CNE58848.1"/>
    <property type="molecule type" value="Genomic_DNA"/>
</dbReference>
<keyword evidence="9 10" id="KW-0472">Membrane</keyword>
<dbReference type="RefSeq" id="WP_049598399.1">
    <property type="nucleotide sequence ID" value="NZ_CPYD01000006.1"/>
</dbReference>
<evidence type="ECO:0000313" key="11">
    <source>
        <dbReference type="EMBL" id="CNE58848.1"/>
    </source>
</evidence>
<keyword evidence="7 10" id="KW-1133">Transmembrane helix</keyword>
<feature type="transmembrane region" description="Helical" evidence="10">
    <location>
        <begin position="179"/>
        <end position="198"/>
    </location>
</feature>
<evidence type="ECO:0000313" key="14">
    <source>
        <dbReference type="Proteomes" id="UP001167864"/>
    </source>
</evidence>
<evidence type="ECO:0000256" key="9">
    <source>
        <dbReference type="ARBA" id="ARBA00023136"/>
    </source>
</evidence>
<evidence type="ECO:0000256" key="1">
    <source>
        <dbReference type="ARBA" id="ARBA00004429"/>
    </source>
</evidence>
<feature type="transmembrane region" description="Helical" evidence="10">
    <location>
        <begin position="134"/>
        <end position="159"/>
    </location>
</feature>
<feature type="transmembrane region" description="Helical" evidence="10">
    <location>
        <begin position="75"/>
        <end position="93"/>
    </location>
</feature>
<dbReference type="EMBL" id="JAUEHU010000003">
    <property type="protein sequence ID" value="MDN0086523.1"/>
    <property type="molecule type" value="Genomic_DNA"/>
</dbReference>
<dbReference type="PANTHER" id="PTHR23515">
    <property type="entry name" value="HIGH-AFFINITY NITRATE TRANSPORTER 2.3"/>
    <property type="match status" value="1"/>
</dbReference>
<evidence type="ECO:0000313" key="13">
    <source>
        <dbReference type="Proteomes" id="UP000040578"/>
    </source>
</evidence>
<dbReference type="InterPro" id="IPR004737">
    <property type="entry name" value="NO3_transporter_NarK/NarU-like"/>
</dbReference>
<keyword evidence="3 10" id="KW-0813">Transport</keyword>
<dbReference type="AlphaFoldDB" id="A0AAW7JWF0"/>
<feature type="transmembrane region" description="Helical" evidence="10">
    <location>
        <begin position="39"/>
        <end position="63"/>
    </location>
</feature>
<keyword evidence="13" id="KW-1185">Reference proteome</keyword>
<organism evidence="12 14">
    <name type="scientific">Yersinia nurmii</name>
    <dbReference type="NCBI Taxonomy" id="685706"/>
    <lineage>
        <taxon>Bacteria</taxon>
        <taxon>Pseudomonadati</taxon>
        <taxon>Pseudomonadota</taxon>
        <taxon>Gammaproteobacteria</taxon>
        <taxon>Enterobacterales</taxon>
        <taxon>Yersiniaceae</taxon>
        <taxon>Yersinia</taxon>
    </lineage>
</organism>
<reference evidence="11 13" key="1">
    <citation type="submission" date="2015-03" db="EMBL/GenBank/DDBJ databases">
        <authorList>
            <consortium name="Pathogen Informatics"/>
            <person name="Murphy D."/>
        </authorList>
    </citation>
    <scope>NUCLEOTIDE SEQUENCE [LARGE SCALE GENOMIC DNA]</scope>
    <source>
        <strain evidence="11">Type strain: CIP110231</strain>
        <strain evidence="13">type strain: CIP110231</strain>
    </source>
</reference>
<evidence type="ECO:0000313" key="12">
    <source>
        <dbReference type="EMBL" id="MDN0086523.1"/>
    </source>
</evidence>
<evidence type="ECO:0000256" key="5">
    <source>
        <dbReference type="ARBA" id="ARBA00022519"/>
    </source>
</evidence>
<dbReference type="CDD" id="cd17341">
    <property type="entry name" value="MFS_NRT2_like"/>
    <property type="match status" value="1"/>
</dbReference>
<feature type="transmembrane region" description="Helical" evidence="10">
    <location>
        <begin position="257"/>
        <end position="279"/>
    </location>
</feature>
<keyword evidence="8 10" id="KW-0534">Nitrate assimilation</keyword>
<dbReference type="GO" id="GO:0042128">
    <property type="term" value="P:nitrate assimilation"/>
    <property type="evidence" value="ECO:0007669"/>
    <property type="project" value="UniProtKB-UniRule"/>
</dbReference>
<gene>
    <name evidence="11" type="primary">nark</name>
    <name evidence="11" type="ORF">ERS137967_01980</name>
    <name evidence="12" type="ORF">QVN42_03785</name>
</gene>
<proteinExistence type="inferred from homology"/>
<dbReference type="GO" id="GO:0015112">
    <property type="term" value="F:nitrate transmembrane transporter activity"/>
    <property type="evidence" value="ECO:0007669"/>
    <property type="project" value="UniProtKB-UniRule"/>
</dbReference>